<feature type="compositionally biased region" description="Polar residues" evidence="1">
    <location>
        <begin position="25"/>
        <end position="43"/>
    </location>
</feature>
<evidence type="ECO:0000313" key="2">
    <source>
        <dbReference type="EMBL" id="KXT17071.1"/>
    </source>
</evidence>
<dbReference type="EMBL" id="LFZO01000026">
    <property type="protein sequence ID" value="KXT17071.1"/>
    <property type="molecule type" value="Genomic_DNA"/>
</dbReference>
<evidence type="ECO:0000313" key="3">
    <source>
        <dbReference type="Proteomes" id="UP000073492"/>
    </source>
</evidence>
<evidence type="ECO:0008006" key="4">
    <source>
        <dbReference type="Google" id="ProtNLM"/>
    </source>
</evidence>
<organism evidence="2 3">
    <name type="scientific">Pseudocercospora musae</name>
    <dbReference type="NCBI Taxonomy" id="113226"/>
    <lineage>
        <taxon>Eukaryota</taxon>
        <taxon>Fungi</taxon>
        <taxon>Dikarya</taxon>
        <taxon>Ascomycota</taxon>
        <taxon>Pezizomycotina</taxon>
        <taxon>Dothideomycetes</taxon>
        <taxon>Dothideomycetidae</taxon>
        <taxon>Mycosphaerellales</taxon>
        <taxon>Mycosphaerellaceae</taxon>
        <taxon>Pseudocercospora</taxon>
    </lineage>
</organism>
<name>A0A139IQM0_9PEZI</name>
<feature type="region of interest" description="Disordered" evidence="1">
    <location>
        <begin position="115"/>
        <end position="145"/>
    </location>
</feature>
<feature type="compositionally biased region" description="Polar residues" evidence="1">
    <location>
        <begin position="129"/>
        <end position="138"/>
    </location>
</feature>
<dbReference type="PANTHER" id="PTHR47843:SF2">
    <property type="entry name" value="BTB DOMAIN-CONTAINING PROTEIN"/>
    <property type="match status" value="1"/>
</dbReference>
<dbReference type="AlphaFoldDB" id="A0A139IQM0"/>
<protein>
    <recommendedName>
        <fullName evidence="4">BTB domain-containing protein</fullName>
    </recommendedName>
</protein>
<comment type="caution">
    <text evidence="2">The sequence shown here is derived from an EMBL/GenBank/DDBJ whole genome shotgun (WGS) entry which is preliminary data.</text>
</comment>
<feature type="region of interest" description="Disordered" evidence="1">
    <location>
        <begin position="1"/>
        <end position="53"/>
    </location>
</feature>
<accession>A0A139IQM0</accession>
<evidence type="ECO:0000256" key="1">
    <source>
        <dbReference type="SAM" id="MobiDB-lite"/>
    </source>
</evidence>
<proteinExistence type="predicted"/>
<dbReference type="STRING" id="113226.A0A139IQM0"/>
<dbReference type="PANTHER" id="PTHR47843">
    <property type="entry name" value="BTB DOMAIN-CONTAINING PROTEIN-RELATED"/>
    <property type="match status" value="1"/>
</dbReference>
<gene>
    <name evidence="2" type="ORF">AC579_4346</name>
</gene>
<sequence length="306" mass="34578">MVQLSKCPYVNSASSTHSAHETRNSRNSIRESSFTSTARNSTPPYKPSIPARMPHTMGPTFRISDLHAPELLTVRLKPTIRQCQLPRGIICAKSDYFSTAFKKQYTEGRNGAVELDDVTMGDPGDQPDPSFNTTTGQQDNHHENDKSNAITWRWRKLFELFIFADKYDTKALRNAIMVTVQLKALMEKPRDYFLPSFQEAAYAFENLPSNSSLYRFIIDGLVHSRCPLSLDKANSFLVLPAEILSLLLVKSLQETCRAICKVCTAREPCNVQSHIDSRGKLKARDMILSSKCASRLRHLAHLQQRA</sequence>
<dbReference type="OrthoDB" id="3629740at2759"/>
<keyword evidence="3" id="KW-1185">Reference proteome</keyword>
<dbReference type="Proteomes" id="UP000073492">
    <property type="component" value="Unassembled WGS sequence"/>
</dbReference>
<reference evidence="2 3" key="1">
    <citation type="submission" date="2015-07" db="EMBL/GenBank/DDBJ databases">
        <title>Comparative genomics of the Sigatoka disease complex on banana suggests a link between parallel evolutionary changes in Pseudocercospora fijiensis and Pseudocercospora eumusae and increased virulence on the banana host.</title>
        <authorList>
            <person name="Chang T.-C."/>
            <person name="Salvucci A."/>
            <person name="Crous P.W."/>
            <person name="Stergiopoulos I."/>
        </authorList>
    </citation>
    <scope>NUCLEOTIDE SEQUENCE [LARGE SCALE GENOMIC DNA]</scope>
    <source>
        <strain evidence="2 3">CBS 116634</strain>
    </source>
</reference>